<evidence type="ECO:0000313" key="3">
    <source>
        <dbReference type="Proteomes" id="UP001497444"/>
    </source>
</evidence>
<dbReference type="SUPFAM" id="SSF47391">
    <property type="entry name" value="Dimerization-anchoring domain of cAMP-dependent PK regulatory subunit"/>
    <property type="match status" value="1"/>
</dbReference>
<comment type="caution">
    <text evidence="2">The sequence shown here is derived from an EMBL/GenBank/DDBJ whole genome shotgun (WGS) entry which is preliminary data.</text>
</comment>
<reference evidence="2" key="1">
    <citation type="submission" date="2024-02" db="EMBL/GenBank/DDBJ databases">
        <authorList>
            <consortium name="ELIXIR-Norway"/>
            <consortium name="Elixir Norway"/>
        </authorList>
    </citation>
    <scope>NUCLEOTIDE SEQUENCE</scope>
</reference>
<dbReference type="CDD" id="cd22981">
    <property type="entry name" value="DD_TbAK-like"/>
    <property type="match status" value="1"/>
</dbReference>
<dbReference type="Proteomes" id="UP001497444">
    <property type="component" value="Unassembled WGS sequence"/>
</dbReference>
<accession>A0ABP0VFS9</accession>
<evidence type="ECO:0000313" key="2">
    <source>
        <dbReference type="EMBL" id="CAK9253310.1"/>
    </source>
</evidence>
<organism evidence="2 3">
    <name type="scientific">Sphagnum jensenii</name>
    <dbReference type="NCBI Taxonomy" id="128206"/>
    <lineage>
        <taxon>Eukaryota</taxon>
        <taxon>Viridiplantae</taxon>
        <taxon>Streptophyta</taxon>
        <taxon>Embryophyta</taxon>
        <taxon>Bryophyta</taxon>
        <taxon>Sphagnophytina</taxon>
        <taxon>Sphagnopsida</taxon>
        <taxon>Sphagnales</taxon>
        <taxon>Sphagnaceae</taxon>
        <taxon>Sphagnum</taxon>
    </lineage>
</organism>
<name>A0ABP0VFS9_9BRYO</name>
<protein>
    <submittedName>
        <fullName evidence="2">Uncharacterized protein</fullName>
    </submittedName>
</protein>
<dbReference type="EMBL" id="CAXAQS010000813">
    <property type="protein sequence ID" value="CAK9253310.1"/>
    <property type="molecule type" value="Genomic_DNA"/>
</dbReference>
<evidence type="ECO:0000256" key="1">
    <source>
        <dbReference type="SAM" id="MobiDB-lite"/>
    </source>
</evidence>
<feature type="region of interest" description="Disordered" evidence="1">
    <location>
        <begin position="203"/>
        <end position="269"/>
    </location>
</feature>
<feature type="compositionally biased region" description="Polar residues" evidence="1">
    <location>
        <begin position="225"/>
        <end position="238"/>
    </location>
</feature>
<proteinExistence type="predicted"/>
<keyword evidence="3" id="KW-1185">Reference proteome</keyword>
<gene>
    <name evidence="2" type="ORF">CSSPJE1EN1_LOCUS28688</name>
</gene>
<sequence length="269" mass="29156">MCVRAVRRPAARCGRARAGLLKKASPSQCLRRSVSIRQTHSRLVIGPIYLTLFLRKAMGETTEKPAAEVQAELQLYLNSKNINALFISIVEAMLIEKPSNPIAFVIEYLANNYPDQSKIALDALSSKISQNVIRETEKDSKVDAINEKSEKVIAVKSESQPSPILAEKAVIIDAAAAEALEEGRARAVDESDDDDEPDIDEYVAATQPVTPIRKSPSKSRRPSVSAESSDPSTLQARLQQVPRHPQGASCERATAGGTGQVPAPAFDGR</sequence>